<evidence type="ECO:0000313" key="10">
    <source>
        <dbReference type="Proteomes" id="UP001059380"/>
    </source>
</evidence>
<dbReference type="Proteomes" id="UP001059380">
    <property type="component" value="Chromosome"/>
</dbReference>
<evidence type="ECO:0000256" key="1">
    <source>
        <dbReference type="ARBA" id="ARBA00010790"/>
    </source>
</evidence>
<evidence type="ECO:0000256" key="2">
    <source>
        <dbReference type="ARBA" id="ARBA00022630"/>
    </source>
</evidence>
<dbReference type="InterPro" id="IPR003953">
    <property type="entry name" value="FAD-dep_OxRdtase_2_FAD-bd"/>
</dbReference>
<feature type="compositionally biased region" description="Basic and acidic residues" evidence="5">
    <location>
        <begin position="723"/>
        <end position="738"/>
    </location>
</feature>
<dbReference type="Pfam" id="PF00890">
    <property type="entry name" value="FAD_binding_2"/>
    <property type="match status" value="1"/>
</dbReference>
<proteinExistence type="inferred from homology"/>
<dbReference type="EMBL" id="CP093313">
    <property type="protein sequence ID" value="UWZ83656.1"/>
    <property type="molecule type" value="Genomic_DNA"/>
</dbReference>
<gene>
    <name evidence="9" type="ORF">MOP44_24195</name>
</gene>
<accession>A0A9J7BLM3</accession>
<comment type="similarity">
    <text evidence="1">Belongs to the GMC oxidoreductase family.</text>
</comment>
<keyword evidence="3" id="KW-0274">FAD</keyword>
<evidence type="ECO:0000259" key="8">
    <source>
        <dbReference type="Pfam" id="PF05199"/>
    </source>
</evidence>
<dbReference type="SUPFAM" id="SSF51905">
    <property type="entry name" value="FAD/NAD(P)-binding domain"/>
    <property type="match status" value="1"/>
</dbReference>
<feature type="domain" description="Glucose-methanol-choline oxidoreductase C-terminal" evidence="8">
    <location>
        <begin position="552"/>
        <end position="705"/>
    </location>
</feature>
<evidence type="ECO:0000313" key="9">
    <source>
        <dbReference type="EMBL" id="UWZ83656.1"/>
    </source>
</evidence>
<reference evidence="9" key="1">
    <citation type="submission" date="2021-04" db="EMBL/GenBank/DDBJ databases">
        <title>Phylogenetic analysis of Acidobacteriaceae.</title>
        <authorList>
            <person name="Qiu L."/>
            <person name="Zhang Q."/>
        </authorList>
    </citation>
    <scope>NUCLEOTIDE SEQUENCE</scope>
    <source>
        <strain evidence="9">DSM 25168</strain>
    </source>
</reference>
<dbReference type="InterPro" id="IPR036188">
    <property type="entry name" value="FAD/NAD-bd_sf"/>
</dbReference>
<dbReference type="GO" id="GO:0016614">
    <property type="term" value="F:oxidoreductase activity, acting on CH-OH group of donors"/>
    <property type="evidence" value="ECO:0007669"/>
    <property type="project" value="InterPro"/>
</dbReference>
<feature type="region of interest" description="Disordered" evidence="5">
    <location>
        <begin position="719"/>
        <end position="738"/>
    </location>
</feature>
<dbReference type="PANTHER" id="PTHR46056:SF12">
    <property type="entry name" value="LONG-CHAIN-ALCOHOL OXIDASE"/>
    <property type="match status" value="1"/>
</dbReference>
<dbReference type="InterPro" id="IPR000172">
    <property type="entry name" value="GMC_OxRdtase_N"/>
</dbReference>
<evidence type="ECO:0000256" key="4">
    <source>
        <dbReference type="ARBA" id="ARBA00023002"/>
    </source>
</evidence>
<keyword evidence="2" id="KW-0285">Flavoprotein</keyword>
<keyword evidence="10" id="KW-1185">Reference proteome</keyword>
<organism evidence="9 10">
    <name type="scientific">Occallatibacter riparius</name>
    <dbReference type="NCBI Taxonomy" id="1002689"/>
    <lineage>
        <taxon>Bacteria</taxon>
        <taxon>Pseudomonadati</taxon>
        <taxon>Acidobacteriota</taxon>
        <taxon>Terriglobia</taxon>
        <taxon>Terriglobales</taxon>
        <taxon>Acidobacteriaceae</taxon>
        <taxon>Occallatibacter</taxon>
    </lineage>
</organism>
<dbReference type="Gene3D" id="3.50.50.60">
    <property type="entry name" value="FAD/NAD(P)-binding domain"/>
    <property type="match status" value="2"/>
</dbReference>
<evidence type="ECO:0000256" key="3">
    <source>
        <dbReference type="ARBA" id="ARBA00022827"/>
    </source>
</evidence>
<protein>
    <submittedName>
        <fullName evidence="9">GMC oxidoreductase</fullName>
    </submittedName>
</protein>
<dbReference type="Pfam" id="PF05199">
    <property type="entry name" value="GMC_oxred_C"/>
    <property type="match status" value="1"/>
</dbReference>
<dbReference type="GO" id="GO:0050660">
    <property type="term" value="F:flavin adenine dinucleotide binding"/>
    <property type="evidence" value="ECO:0007669"/>
    <property type="project" value="InterPro"/>
</dbReference>
<dbReference type="AlphaFoldDB" id="A0A9J7BLM3"/>
<evidence type="ECO:0000259" key="7">
    <source>
        <dbReference type="Pfam" id="PF00890"/>
    </source>
</evidence>
<feature type="domain" description="Glucose-methanol-choline oxidoreductase N-terminal" evidence="6">
    <location>
        <begin position="237"/>
        <end position="475"/>
    </location>
</feature>
<dbReference type="InterPro" id="IPR007867">
    <property type="entry name" value="GMC_OxRtase_C"/>
</dbReference>
<evidence type="ECO:0000256" key="5">
    <source>
        <dbReference type="SAM" id="MobiDB-lite"/>
    </source>
</evidence>
<dbReference type="RefSeq" id="WP_260792992.1">
    <property type="nucleotide sequence ID" value="NZ_CP093313.1"/>
</dbReference>
<keyword evidence="4" id="KW-0560">Oxidoreductase</keyword>
<name>A0A9J7BLM3_9BACT</name>
<dbReference type="PANTHER" id="PTHR46056">
    <property type="entry name" value="LONG-CHAIN-ALCOHOL OXIDASE"/>
    <property type="match status" value="1"/>
</dbReference>
<dbReference type="KEGG" id="orp:MOP44_24195"/>
<dbReference type="Pfam" id="PF00732">
    <property type="entry name" value="GMC_oxred_N"/>
    <property type="match status" value="1"/>
</dbReference>
<evidence type="ECO:0000259" key="6">
    <source>
        <dbReference type="Pfam" id="PF00732"/>
    </source>
</evidence>
<feature type="domain" description="FAD-dependent oxidoreductase 2 FAD-binding" evidence="7">
    <location>
        <begin position="188"/>
        <end position="220"/>
    </location>
</feature>
<sequence length="738" mass="79712">MGTSSVPAPVAQTHAVLFTLWFPVEQLPIPPQILPEIQAIATQVSAGMLEAFSQSTFLRVLEGMTAPQGLPFYQCLQNSTNSSVQQWLATPGGIGSLPVEAASQVLSYLFEGECGPESVRFAMLIREAYLSGIWDLPLAVPLTAIDNPKTFVDDIAIYSKFNYPAIGPNWLTYDSATKTISAKDGVIDYLVIGSGPGGATVATELQKAGKRVVLIEQGPFVVWGSMDTMSYSALMYKNNIAATSDNGVLVRSGQAMGGGTTVNIDLAFSPLEGTIQARIANWIDQGWIDGRFYTQERLAAAYQWVRNAIATREVTQCELNRDNRVLWDGAVGLGVNPSLYHLNRFQSDLSPSPVTCKRDAARQLIVGAMGVPENPLAVIPDVSVQDVLFAPDGPDGSVRASGVSLVANVPWTTYGNTIVDPCQLGLPQGFTVTINARNVILSAGTIGSARILLNSAKNTPAVDNPRIGRGLIMHPSFPLIGRFNETINLLDGLDSATFLDAFGVAPGFIFETMSGLPAYGALLIPGSGEQVYNRITQFNQSAGFGVMLVDTPSDDNRVRLDSDGSVVLDYALSEGDKQRFRTGVALAIRMMFLAGAYEVIIPSNENFLGADNFDPMTGVYLTSIEQADMVETNLQFIPNRTLLTSAHLQASNKSGSSAATSVVSARQRVWNVQTQQEIPNLYVMDSSIFPTSVGANPMQAIYTFAKIFSERLIQGLDEPGPLRFEETPRQERRVLRPE</sequence>